<gene>
    <name evidence="2" type="ORF">NDU88_008392</name>
</gene>
<protein>
    <submittedName>
        <fullName evidence="2">Uncharacterized protein</fullName>
    </submittedName>
</protein>
<comment type="caution">
    <text evidence="2">The sequence shown here is derived from an EMBL/GenBank/DDBJ whole genome shotgun (WGS) entry which is preliminary data.</text>
</comment>
<sequence>MAGAGPGPGLNPGLLRPSEAAQWQRALPIVDVTRRGSQSRAGNGGPAPLRADWPGRGGGAAVRSWRGPAIGWRR</sequence>
<evidence type="ECO:0000313" key="3">
    <source>
        <dbReference type="Proteomes" id="UP001066276"/>
    </source>
</evidence>
<dbReference type="AlphaFoldDB" id="A0AAV7N751"/>
<organism evidence="2 3">
    <name type="scientific">Pleurodeles waltl</name>
    <name type="common">Iberian ribbed newt</name>
    <dbReference type="NCBI Taxonomy" id="8319"/>
    <lineage>
        <taxon>Eukaryota</taxon>
        <taxon>Metazoa</taxon>
        <taxon>Chordata</taxon>
        <taxon>Craniata</taxon>
        <taxon>Vertebrata</taxon>
        <taxon>Euteleostomi</taxon>
        <taxon>Amphibia</taxon>
        <taxon>Batrachia</taxon>
        <taxon>Caudata</taxon>
        <taxon>Salamandroidea</taxon>
        <taxon>Salamandridae</taxon>
        <taxon>Pleurodelinae</taxon>
        <taxon>Pleurodeles</taxon>
    </lineage>
</organism>
<reference evidence="2" key="1">
    <citation type="journal article" date="2022" name="bioRxiv">
        <title>Sequencing and chromosome-scale assembly of the giantPleurodeles waltlgenome.</title>
        <authorList>
            <person name="Brown T."/>
            <person name="Elewa A."/>
            <person name="Iarovenko S."/>
            <person name="Subramanian E."/>
            <person name="Araus A.J."/>
            <person name="Petzold A."/>
            <person name="Susuki M."/>
            <person name="Suzuki K.-i.T."/>
            <person name="Hayashi T."/>
            <person name="Toyoda A."/>
            <person name="Oliveira C."/>
            <person name="Osipova E."/>
            <person name="Leigh N.D."/>
            <person name="Simon A."/>
            <person name="Yun M.H."/>
        </authorList>
    </citation>
    <scope>NUCLEOTIDE SEQUENCE</scope>
    <source>
        <strain evidence="2">20211129_DDA</strain>
        <tissue evidence="2">Liver</tissue>
    </source>
</reference>
<feature type="region of interest" description="Disordered" evidence="1">
    <location>
        <begin position="33"/>
        <end position="74"/>
    </location>
</feature>
<proteinExistence type="predicted"/>
<name>A0AAV7N751_PLEWA</name>
<keyword evidence="3" id="KW-1185">Reference proteome</keyword>
<evidence type="ECO:0000313" key="2">
    <source>
        <dbReference type="EMBL" id="KAJ1111054.1"/>
    </source>
</evidence>
<dbReference type="Proteomes" id="UP001066276">
    <property type="component" value="Chromosome 9"/>
</dbReference>
<dbReference type="EMBL" id="JANPWB010000013">
    <property type="protein sequence ID" value="KAJ1111054.1"/>
    <property type="molecule type" value="Genomic_DNA"/>
</dbReference>
<evidence type="ECO:0000256" key="1">
    <source>
        <dbReference type="SAM" id="MobiDB-lite"/>
    </source>
</evidence>
<accession>A0AAV7N751</accession>